<evidence type="ECO:0000313" key="10">
    <source>
        <dbReference type="Proteomes" id="UP000509704"/>
    </source>
</evidence>
<feature type="region of interest" description="Disordered" evidence="8">
    <location>
        <begin position="467"/>
        <end position="523"/>
    </location>
</feature>
<sequence>MPFGSPRASTTSIDESGKMKVTTNSDTRDSLEDERMSYFTMLTTSPSDWQLILNEKLALIDWDAKASTLAQPCGNALTILFFIIRLLQDNLIKPNFLKLNAVGDAFDFAKSEKLRRYDYLLEYSIKSGNAAKSKGELYFISLGRLARILDVSIKVLIVWNILSTYRFLCVFYKTYSLFHLQSIPKSDNLTKHSLTGISNDEARYQRLANGSLWSLVKSLFLRDGRSGQVDGYSNESKYYYKLRKWAPSKFSAVFFVSFPPTCIAFLFFSEVSFRTLFAVIIHQYLLYFLVTKRYEQRLTDDLITVSAANAEIDEKFIKPRFSKVHQDVQVDATPYGNGYVRFFPPSNKSHLFKAHSLDGSVITEQYNTDTEQFDTLSAELDVTQNTIVKPPHLHPYMFYRDPYHPHYDRFRQAGQNICYSREGSPTRMSTPPGFYSPAVSTASGMSTPYFRPERSSTFMNAVPAKQTMNNKNSVGVTQSRKGSKSPLRLSLLSTRNSGDEDIKRMRIPKLSLSSRSSSKSPTR</sequence>
<organism evidence="9 10">
    <name type="scientific">Zygotorulaspora mrakii</name>
    <name type="common">Zygosaccharomyces mrakii</name>
    <dbReference type="NCBI Taxonomy" id="42260"/>
    <lineage>
        <taxon>Eukaryota</taxon>
        <taxon>Fungi</taxon>
        <taxon>Dikarya</taxon>
        <taxon>Ascomycota</taxon>
        <taxon>Saccharomycotina</taxon>
        <taxon>Saccharomycetes</taxon>
        <taxon>Saccharomycetales</taxon>
        <taxon>Saccharomycetaceae</taxon>
        <taxon>Zygotorulaspora</taxon>
    </lineage>
</organism>
<keyword evidence="6" id="KW-0472">Membrane</keyword>
<evidence type="ECO:0000256" key="4">
    <source>
        <dbReference type="ARBA" id="ARBA00022692"/>
    </source>
</evidence>
<dbReference type="OrthoDB" id="3363151at2759"/>
<evidence type="ECO:0000256" key="2">
    <source>
        <dbReference type="ARBA" id="ARBA00007900"/>
    </source>
</evidence>
<evidence type="ECO:0000256" key="7">
    <source>
        <dbReference type="ARBA" id="ARBA00024979"/>
    </source>
</evidence>
<dbReference type="PANTHER" id="PTHR28293:SF1">
    <property type="entry name" value="NUCLEAR RIM PROTEIN 1"/>
    <property type="match status" value="1"/>
</dbReference>
<evidence type="ECO:0000313" key="9">
    <source>
        <dbReference type="EMBL" id="QLG72412.1"/>
    </source>
</evidence>
<comment type="subcellular location">
    <subcellularLocation>
        <location evidence="1">Nucleus membrane</location>
        <topology evidence="1">Multi-pass membrane protein</topology>
    </subcellularLocation>
</comment>
<name>A0A7H9B3T5_ZYGMR</name>
<dbReference type="GO" id="GO:0031965">
    <property type="term" value="C:nuclear membrane"/>
    <property type="evidence" value="ECO:0007669"/>
    <property type="project" value="UniProtKB-SubCell"/>
</dbReference>
<dbReference type="Proteomes" id="UP000509704">
    <property type="component" value="Chromosome 4"/>
</dbReference>
<dbReference type="InterPro" id="IPR018819">
    <property type="entry name" value="Nur1/Mug154"/>
</dbReference>
<feature type="compositionally biased region" description="Low complexity" evidence="8">
    <location>
        <begin position="509"/>
        <end position="523"/>
    </location>
</feature>
<dbReference type="KEGG" id="zmk:HG535_0D01200"/>
<evidence type="ECO:0000256" key="3">
    <source>
        <dbReference type="ARBA" id="ARBA00018310"/>
    </source>
</evidence>
<keyword evidence="10" id="KW-1185">Reference proteome</keyword>
<proteinExistence type="inferred from homology"/>
<feature type="region of interest" description="Disordered" evidence="8">
    <location>
        <begin position="1"/>
        <end position="27"/>
    </location>
</feature>
<comment type="similarity">
    <text evidence="2">Belongs to the NUR1 family.</text>
</comment>
<dbReference type="AlphaFoldDB" id="A0A7H9B3T5"/>
<dbReference type="GO" id="GO:0043007">
    <property type="term" value="P:maintenance of rDNA"/>
    <property type="evidence" value="ECO:0007669"/>
    <property type="project" value="TreeGrafter"/>
</dbReference>
<comment type="function">
    <text evidence="7">Member of a perinuclear network that controls recombination at multiple loci to maintain genome stability. Required for rDNA repeat stability.</text>
</comment>
<keyword evidence="4" id="KW-0812">Transmembrane</keyword>
<evidence type="ECO:0000256" key="1">
    <source>
        <dbReference type="ARBA" id="ARBA00004232"/>
    </source>
</evidence>
<accession>A0A7H9B3T5</accession>
<evidence type="ECO:0000256" key="6">
    <source>
        <dbReference type="ARBA" id="ARBA00023136"/>
    </source>
</evidence>
<evidence type="ECO:0000256" key="5">
    <source>
        <dbReference type="ARBA" id="ARBA00022989"/>
    </source>
</evidence>
<feature type="compositionally biased region" description="Polar residues" evidence="8">
    <location>
        <begin position="467"/>
        <end position="480"/>
    </location>
</feature>
<evidence type="ECO:0000256" key="8">
    <source>
        <dbReference type="SAM" id="MobiDB-lite"/>
    </source>
</evidence>
<gene>
    <name evidence="9" type="ORF">HG535_0D01200</name>
</gene>
<dbReference type="Pfam" id="PF10332">
    <property type="entry name" value="DUF2418"/>
    <property type="match status" value="1"/>
</dbReference>
<dbReference type="GeneID" id="59236136"/>
<dbReference type="GO" id="GO:0007096">
    <property type="term" value="P:regulation of exit from mitosis"/>
    <property type="evidence" value="ECO:0007669"/>
    <property type="project" value="TreeGrafter"/>
</dbReference>
<dbReference type="EMBL" id="CP058607">
    <property type="protein sequence ID" value="QLG72412.1"/>
    <property type="molecule type" value="Genomic_DNA"/>
</dbReference>
<reference evidence="9 10" key="1">
    <citation type="submission" date="2020-07" db="EMBL/GenBank/DDBJ databases">
        <title>The yeast mating-type switching endonuclease HO is a domesticated member of an unorthodox homing genetic element family.</title>
        <authorList>
            <person name="Coughlan A.Y."/>
            <person name="Lombardi L."/>
            <person name="Braun-Galleani S."/>
            <person name="Martos A.R."/>
            <person name="Galeote V."/>
            <person name="Bigey F."/>
            <person name="Dequin S."/>
            <person name="Byrne K.P."/>
            <person name="Wolfe K.H."/>
        </authorList>
    </citation>
    <scope>NUCLEOTIDE SEQUENCE [LARGE SCALE GENOMIC DNA]</scope>
    <source>
        <strain evidence="9 10">NRRL Y-6702</strain>
    </source>
</reference>
<dbReference type="PANTHER" id="PTHR28293">
    <property type="entry name" value="NUCLEAR RIM PROTEIN 1"/>
    <property type="match status" value="1"/>
</dbReference>
<protein>
    <recommendedName>
        <fullName evidence="3">Nuclear rim protein 1</fullName>
    </recommendedName>
</protein>
<keyword evidence="5" id="KW-1133">Transmembrane helix</keyword>
<dbReference type="RefSeq" id="XP_037144140.1">
    <property type="nucleotide sequence ID" value="XM_037288245.1"/>
</dbReference>